<name>A0AAV3P8E5_LITER</name>
<comment type="caution">
    <text evidence="2">The sequence shown here is derived from an EMBL/GenBank/DDBJ whole genome shotgun (WGS) entry which is preliminary data.</text>
</comment>
<keyword evidence="3" id="KW-1185">Reference proteome</keyword>
<dbReference type="SUPFAM" id="SSF52540">
    <property type="entry name" value="P-loop containing nucleoside triphosphate hydrolases"/>
    <property type="match status" value="1"/>
</dbReference>
<dbReference type="EMBL" id="BAABME010001108">
    <property type="protein sequence ID" value="GAA0147616.1"/>
    <property type="molecule type" value="Genomic_DNA"/>
</dbReference>
<accession>A0AAV3P8E5</accession>
<dbReference type="PANTHER" id="PTHR10492:SF92">
    <property type="entry name" value="ATP-DEPENDENT DNA HELICASE"/>
    <property type="match status" value="1"/>
</dbReference>
<gene>
    <name evidence="2" type="ORF">LIER_07272</name>
</gene>
<dbReference type="AlphaFoldDB" id="A0AAV3P8E5"/>
<evidence type="ECO:0000313" key="3">
    <source>
        <dbReference type="Proteomes" id="UP001454036"/>
    </source>
</evidence>
<proteinExistence type="predicted"/>
<dbReference type="InterPro" id="IPR027417">
    <property type="entry name" value="P-loop_NTPase"/>
</dbReference>
<sequence>MSLLKLSFKAFIQMSLFENAPFEMMKRTILCPKNEFVNDINSNLIEKFPGQEIIYTSNDRAKSAKNQGDYVDYLNSLEPKGLMCHKLVLKKKSPIILLRNINPVEDLCNGTRLICKSLLPNVLGVVIASGQYRGKHV</sequence>
<protein>
    <recommendedName>
        <fullName evidence="1">DNA helicase Pif1-like 2B domain-containing protein</fullName>
    </recommendedName>
</protein>
<evidence type="ECO:0000259" key="1">
    <source>
        <dbReference type="Pfam" id="PF21530"/>
    </source>
</evidence>
<dbReference type="PANTHER" id="PTHR10492">
    <property type="match status" value="1"/>
</dbReference>
<reference evidence="2 3" key="1">
    <citation type="submission" date="2024-01" db="EMBL/GenBank/DDBJ databases">
        <title>The complete chloroplast genome sequence of Lithospermum erythrorhizon: insights into the phylogenetic relationship among Boraginaceae species and the maternal lineages of purple gromwells.</title>
        <authorList>
            <person name="Okada T."/>
            <person name="Watanabe K."/>
        </authorList>
    </citation>
    <scope>NUCLEOTIDE SEQUENCE [LARGE SCALE GENOMIC DNA]</scope>
</reference>
<dbReference type="InterPro" id="IPR049163">
    <property type="entry name" value="Pif1-like_2B_dom"/>
</dbReference>
<evidence type="ECO:0000313" key="2">
    <source>
        <dbReference type="EMBL" id="GAA0147616.1"/>
    </source>
</evidence>
<feature type="domain" description="DNA helicase Pif1-like 2B" evidence="1">
    <location>
        <begin position="72"/>
        <end position="115"/>
    </location>
</feature>
<dbReference type="Pfam" id="PF21530">
    <property type="entry name" value="Pif1_2B_dom"/>
    <property type="match status" value="1"/>
</dbReference>
<dbReference type="Proteomes" id="UP001454036">
    <property type="component" value="Unassembled WGS sequence"/>
</dbReference>
<organism evidence="2 3">
    <name type="scientific">Lithospermum erythrorhizon</name>
    <name type="common">Purple gromwell</name>
    <name type="synonym">Lithospermum officinale var. erythrorhizon</name>
    <dbReference type="NCBI Taxonomy" id="34254"/>
    <lineage>
        <taxon>Eukaryota</taxon>
        <taxon>Viridiplantae</taxon>
        <taxon>Streptophyta</taxon>
        <taxon>Embryophyta</taxon>
        <taxon>Tracheophyta</taxon>
        <taxon>Spermatophyta</taxon>
        <taxon>Magnoliopsida</taxon>
        <taxon>eudicotyledons</taxon>
        <taxon>Gunneridae</taxon>
        <taxon>Pentapetalae</taxon>
        <taxon>asterids</taxon>
        <taxon>lamiids</taxon>
        <taxon>Boraginales</taxon>
        <taxon>Boraginaceae</taxon>
        <taxon>Boraginoideae</taxon>
        <taxon>Lithospermeae</taxon>
        <taxon>Lithospermum</taxon>
    </lineage>
</organism>